<keyword evidence="3" id="KW-1185">Reference proteome</keyword>
<evidence type="ECO:0000256" key="1">
    <source>
        <dbReference type="SAM" id="MobiDB-lite"/>
    </source>
</evidence>
<sequence length="291" mass="33795">MEKLANAMNNSSKIDVPEDLYEKLKYMFAPRRTAKVDTLFLVKCVNSYFGIDLVAKYRNQKDEGLFEEALEACVKKTIEKQVEPESQPEAEQEPEVEHVESEQQVEEREVEHVESEQQVEHVESEQQVEEREVEHVESERQVENVEPDAVHFNMQQIIMDFIQARNPENPMTPAEEKLKKSTYGKYKQMCSWFEGNTCVAEYSKPKEKSQAYGLDMATQHDEICTLLKKDYVKRIAAVLSWARKSGTHYDVDIVKLHERAQRIREDKEQNYSCGQRESAPQSHLRSGQGMG</sequence>
<gene>
    <name evidence="2" type="ORF">AMAG_02564</name>
</gene>
<dbReference type="VEuPathDB" id="FungiDB:AMAG_02564"/>
<feature type="region of interest" description="Disordered" evidence="1">
    <location>
        <begin position="80"/>
        <end position="142"/>
    </location>
</feature>
<protein>
    <submittedName>
        <fullName evidence="2">Uncharacterized protein</fullName>
    </submittedName>
</protein>
<proteinExistence type="predicted"/>
<feature type="region of interest" description="Disordered" evidence="1">
    <location>
        <begin position="265"/>
        <end position="291"/>
    </location>
</feature>
<dbReference type="Proteomes" id="UP000054350">
    <property type="component" value="Unassembled WGS sequence"/>
</dbReference>
<organism evidence="2 3">
    <name type="scientific">Allomyces macrogynus (strain ATCC 38327)</name>
    <name type="common">Allomyces javanicus var. macrogynus</name>
    <dbReference type="NCBI Taxonomy" id="578462"/>
    <lineage>
        <taxon>Eukaryota</taxon>
        <taxon>Fungi</taxon>
        <taxon>Fungi incertae sedis</taxon>
        <taxon>Blastocladiomycota</taxon>
        <taxon>Blastocladiomycetes</taxon>
        <taxon>Blastocladiales</taxon>
        <taxon>Blastocladiaceae</taxon>
        <taxon>Allomyces</taxon>
    </lineage>
</organism>
<reference evidence="3" key="2">
    <citation type="submission" date="2009-11" db="EMBL/GenBank/DDBJ databases">
        <title>The Genome Sequence of Allomyces macrogynus strain ATCC 38327.</title>
        <authorList>
            <consortium name="The Broad Institute Genome Sequencing Platform"/>
            <person name="Russ C."/>
            <person name="Cuomo C."/>
            <person name="Shea T."/>
            <person name="Young S.K."/>
            <person name="Zeng Q."/>
            <person name="Koehrsen M."/>
            <person name="Haas B."/>
            <person name="Borodovsky M."/>
            <person name="Guigo R."/>
            <person name="Alvarado L."/>
            <person name="Berlin A."/>
            <person name="Borenstein D."/>
            <person name="Chen Z."/>
            <person name="Engels R."/>
            <person name="Freedman E."/>
            <person name="Gellesch M."/>
            <person name="Goldberg J."/>
            <person name="Griggs A."/>
            <person name="Gujja S."/>
            <person name="Heiman D."/>
            <person name="Hepburn T."/>
            <person name="Howarth C."/>
            <person name="Jen D."/>
            <person name="Larson L."/>
            <person name="Lewis B."/>
            <person name="Mehta T."/>
            <person name="Park D."/>
            <person name="Pearson M."/>
            <person name="Roberts A."/>
            <person name="Saif S."/>
            <person name="Shenoy N."/>
            <person name="Sisk P."/>
            <person name="Stolte C."/>
            <person name="Sykes S."/>
            <person name="Walk T."/>
            <person name="White J."/>
            <person name="Yandava C."/>
            <person name="Burger G."/>
            <person name="Gray M.W."/>
            <person name="Holland P.W.H."/>
            <person name="King N."/>
            <person name="Lang F.B.F."/>
            <person name="Roger A.J."/>
            <person name="Ruiz-Trillo I."/>
            <person name="Lander E."/>
            <person name="Nusbaum C."/>
        </authorList>
    </citation>
    <scope>NUCLEOTIDE SEQUENCE [LARGE SCALE GENOMIC DNA]</scope>
    <source>
        <strain evidence="3">ATCC 38327</strain>
    </source>
</reference>
<reference evidence="2 3" key="1">
    <citation type="submission" date="2009-11" db="EMBL/GenBank/DDBJ databases">
        <title>Annotation of Allomyces macrogynus ATCC 38327.</title>
        <authorList>
            <consortium name="The Broad Institute Genome Sequencing Platform"/>
            <person name="Russ C."/>
            <person name="Cuomo C."/>
            <person name="Burger G."/>
            <person name="Gray M.W."/>
            <person name="Holland P.W.H."/>
            <person name="King N."/>
            <person name="Lang F.B.F."/>
            <person name="Roger A.J."/>
            <person name="Ruiz-Trillo I."/>
            <person name="Young S.K."/>
            <person name="Zeng Q."/>
            <person name="Gargeya S."/>
            <person name="Fitzgerald M."/>
            <person name="Haas B."/>
            <person name="Abouelleil A."/>
            <person name="Alvarado L."/>
            <person name="Arachchi H.M."/>
            <person name="Berlin A."/>
            <person name="Chapman S.B."/>
            <person name="Gearin G."/>
            <person name="Goldberg J."/>
            <person name="Griggs A."/>
            <person name="Gujja S."/>
            <person name="Hansen M."/>
            <person name="Heiman D."/>
            <person name="Howarth C."/>
            <person name="Larimer J."/>
            <person name="Lui A."/>
            <person name="MacDonald P.J.P."/>
            <person name="McCowen C."/>
            <person name="Montmayeur A."/>
            <person name="Murphy C."/>
            <person name="Neiman D."/>
            <person name="Pearson M."/>
            <person name="Priest M."/>
            <person name="Roberts A."/>
            <person name="Saif S."/>
            <person name="Shea T."/>
            <person name="Sisk P."/>
            <person name="Stolte C."/>
            <person name="Sykes S."/>
            <person name="Wortman J."/>
            <person name="Nusbaum C."/>
            <person name="Birren B."/>
        </authorList>
    </citation>
    <scope>NUCLEOTIDE SEQUENCE [LARGE SCALE GENOMIC DNA]</scope>
    <source>
        <strain evidence="2 3">ATCC 38327</strain>
    </source>
</reference>
<dbReference type="EMBL" id="GG745330">
    <property type="protein sequence ID" value="KNE56790.1"/>
    <property type="molecule type" value="Genomic_DNA"/>
</dbReference>
<feature type="compositionally biased region" description="Basic and acidic residues" evidence="1">
    <location>
        <begin position="95"/>
        <end position="142"/>
    </location>
</feature>
<accession>A0A0L0S305</accession>
<name>A0A0L0S305_ALLM3</name>
<evidence type="ECO:0000313" key="2">
    <source>
        <dbReference type="EMBL" id="KNE56790.1"/>
    </source>
</evidence>
<evidence type="ECO:0000313" key="3">
    <source>
        <dbReference type="Proteomes" id="UP000054350"/>
    </source>
</evidence>
<feature type="compositionally biased region" description="Polar residues" evidence="1">
    <location>
        <begin position="270"/>
        <end position="285"/>
    </location>
</feature>
<dbReference type="AlphaFoldDB" id="A0A0L0S305"/>